<proteinExistence type="predicted"/>
<reference evidence="1 2" key="1">
    <citation type="submission" date="2020-08" db="EMBL/GenBank/DDBJ databases">
        <title>Genomic Encyclopedia of Archaeal and Bacterial Type Strains, Phase II (KMG-II): from individual species to whole genera.</title>
        <authorList>
            <person name="Goeker M."/>
        </authorList>
    </citation>
    <scope>NUCLEOTIDE SEQUENCE [LARGE SCALE GENOMIC DNA]</scope>
    <source>
        <strain evidence="1 2">DSM 43850</strain>
    </source>
</reference>
<name>A0ABR6BVA0_9PSEU</name>
<dbReference type="Proteomes" id="UP000517916">
    <property type="component" value="Unassembled WGS sequence"/>
</dbReference>
<protein>
    <recommendedName>
        <fullName evidence="3">2-oxoglutarate-Fe(II)-dependent oxygenase superfamily protein</fullName>
    </recommendedName>
</protein>
<gene>
    <name evidence="1" type="ORF">BC739_008088</name>
</gene>
<evidence type="ECO:0000313" key="2">
    <source>
        <dbReference type="Proteomes" id="UP000517916"/>
    </source>
</evidence>
<evidence type="ECO:0000313" key="1">
    <source>
        <dbReference type="EMBL" id="MBA8930841.1"/>
    </source>
</evidence>
<sequence>MLFTTREEFSHEHIVSVAKKENFAVLVKGFCRPEVLRVAQEKLTAYRSRERSTTDGQFWRMGFPYSEIEDEATRRRYHDEALSSIARLREMFAPYASPEDELRLLLDERWRAGAELMRVRGEKCFVGVCRFQGNNVDLVPHTDKVERFLPAGYQSRLQAQLSTNIYVNIPEVGGELEMWDMEPAEEEYQRLVAGRSYGIERDKLPEPTAVIKPEPGDLALLNPRLIHAVRPSGDTTRITIGTFIGYLGEDEPLVYWS</sequence>
<organism evidence="1 2">
    <name type="scientific">Kutzneria viridogrisea</name>
    <dbReference type="NCBI Taxonomy" id="47990"/>
    <lineage>
        <taxon>Bacteria</taxon>
        <taxon>Bacillati</taxon>
        <taxon>Actinomycetota</taxon>
        <taxon>Actinomycetes</taxon>
        <taxon>Pseudonocardiales</taxon>
        <taxon>Pseudonocardiaceae</taxon>
        <taxon>Kutzneria</taxon>
    </lineage>
</organism>
<keyword evidence="2" id="KW-1185">Reference proteome</keyword>
<evidence type="ECO:0008006" key="3">
    <source>
        <dbReference type="Google" id="ProtNLM"/>
    </source>
</evidence>
<dbReference type="InterPro" id="IPR055091">
    <property type="entry name" value="WelO5-like"/>
</dbReference>
<accession>A0ABR6BVA0</accession>
<dbReference type="EMBL" id="JACJID010000007">
    <property type="protein sequence ID" value="MBA8930841.1"/>
    <property type="molecule type" value="Genomic_DNA"/>
</dbReference>
<dbReference type="Gene3D" id="2.60.120.620">
    <property type="entry name" value="q2cbj1_9rhob like domain"/>
    <property type="match status" value="1"/>
</dbReference>
<comment type="caution">
    <text evidence="1">The sequence shown here is derived from an EMBL/GenBank/DDBJ whole genome shotgun (WGS) entry which is preliminary data.</text>
</comment>
<dbReference type="Pfam" id="PF22814">
    <property type="entry name" value="WelO5"/>
    <property type="match status" value="1"/>
</dbReference>
<dbReference type="RefSeq" id="WP_318296891.1">
    <property type="nucleotide sequence ID" value="NZ_BAAABQ010000018.1"/>
</dbReference>